<feature type="region of interest" description="Disordered" evidence="1">
    <location>
        <begin position="244"/>
        <end position="341"/>
    </location>
</feature>
<feature type="region of interest" description="Disordered" evidence="1">
    <location>
        <begin position="669"/>
        <end position="730"/>
    </location>
</feature>
<protein>
    <submittedName>
        <fullName evidence="2">Uncharacterized protein</fullName>
    </submittedName>
</protein>
<feature type="compositionally biased region" description="Basic and acidic residues" evidence="1">
    <location>
        <begin position="713"/>
        <end position="729"/>
    </location>
</feature>
<feature type="region of interest" description="Disordered" evidence="1">
    <location>
        <begin position="1023"/>
        <end position="1056"/>
    </location>
</feature>
<dbReference type="OrthoDB" id="2678415at2759"/>
<feature type="compositionally biased region" description="Low complexity" evidence="1">
    <location>
        <begin position="530"/>
        <end position="549"/>
    </location>
</feature>
<feature type="compositionally biased region" description="Polar residues" evidence="1">
    <location>
        <begin position="244"/>
        <end position="259"/>
    </location>
</feature>
<evidence type="ECO:0000256" key="1">
    <source>
        <dbReference type="SAM" id="MobiDB-lite"/>
    </source>
</evidence>
<organism evidence="2 3">
    <name type="scientific">Paxillus rubicundulus Ve08.2h10</name>
    <dbReference type="NCBI Taxonomy" id="930991"/>
    <lineage>
        <taxon>Eukaryota</taxon>
        <taxon>Fungi</taxon>
        <taxon>Dikarya</taxon>
        <taxon>Basidiomycota</taxon>
        <taxon>Agaricomycotina</taxon>
        <taxon>Agaricomycetes</taxon>
        <taxon>Agaricomycetidae</taxon>
        <taxon>Boletales</taxon>
        <taxon>Paxilineae</taxon>
        <taxon>Paxillaceae</taxon>
        <taxon>Paxillus</taxon>
    </lineage>
</organism>
<feature type="compositionally biased region" description="Low complexity" evidence="1">
    <location>
        <begin position="842"/>
        <end position="869"/>
    </location>
</feature>
<dbReference type="HOGENOM" id="CLU_266480_0_0_1"/>
<feature type="compositionally biased region" description="Polar residues" evidence="1">
    <location>
        <begin position="1136"/>
        <end position="1149"/>
    </location>
</feature>
<dbReference type="EMBL" id="KN824999">
    <property type="protein sequence ID" value="KIK96175.1"/>
    <property type="molecule type" value="Genomic_DNA"/>
</dbReference>
<dbReference type="Proteomes" id="UP000054538">
    <property type="component" value="Unassembled WGS sequence"/>
</dbReference>
<feature type="compositionally biased region" description="Polar residues" evidence="1">
    <location>
        <begin position="322"/>
        <end position="339"/>
    </location>
</feature>
<dbReference type="AlphaFoldDB" id="A0A0D0E9Y5"/>
<feature type="compositionally biased region" description="Polar residues" evidence="1">
    <location>
        <begin position="151"/>
        <end position="193"/>
    </location>
</feature>
<gene>
    <name evidence="2" type="ORF">PAXRUDRAFT_25184</name>
</gene>
<feature type="compositionally biased region" description="Polar residues" evidence="1">
    <location>
        <begin position="204"/>
        <end position="217"/>
    </location>
</feature>
<feature type="compositionally biased region" description="Low complexity" evidence="1">
    <location>
        <begin position="1023"/>
        <end position="1034"/>
    </location>
</feature>
<proteinExistence type="predicted"/>
<feature type="region of interest" description="Disordered" evidence="1">
    <location>
        <begin position="143"/>
        <end position="229"/>
    </location>
</feature>
<feature type="compositionally biased region" description="Polar residues" evidence="1">
    <location>
        <begin position="471"/>
        <end position="480"/>
    </location>
</feature>
<keyword evidence="3" id="KW-1185">Reference proteome</keyword>
<reference evidence="2 3" key="1">
    <citation type="submission" date="2014-04" db="EMBL/GenBank/DDBJ databases">
        <authorList>
            <consortium name="DOE Joint Genome Institute"/>
            <person name="Kuo A."/>
            <person name="Kohler A."/>
            <person name="Jargeat P."/>
            <person name="Nagy L.G."/>
            <person name="Floudas D."/>
            <person name="Copeland A."/>
            <person name="Barry K.W."/>
            <person name="Cichocki N."/>
            <person name="Veneault-Fourrey C."/>
            <person name="LaButti K."/>
            <person name="Lindquist E.A."/>
            <person name="Lipzen A."/>
            <person name="Lundell T."/>
            <person name="Morin E."/>
            <person name="Murat C."/>
            <person name="Sun H."/>
            <person name="Tunlid A."/>
            <person name="Henrissat B."/>
            <person name="Grigoriev I.V."/>
            <person name="Hibbett D.S."/>
            <person name="Martin F."/>
            <person name="Nordberg H.P."/>
            <person name="Cantor M.N."/>
            <person name="Hua S.X."/>
        </authorList>
    </citation>
    <scope>NUCLEOTIDE SEQUENCE [LARGE SCALE GENOMIC DNA]</scope>
    <source>
        <strain evidence="2 3">Ve08.2h10</strain>
    </source>
</reference>
<feature type="compositionally biased region" description="Basic and acidic residues" evidence="1">
    <location>
        <begin position="689"/>
        <end position="702"/>
    </location>
</feature>
<accession>A0A0D0E9Y5</accession>
<evidence type="ECO:0000313" key="3">
    <source>
        <dbReference type="Proteomes" id="UP000054538"/>
    </source>
</evidence>
<feature type="region of interest" description="Disordered" evidence="1">
    <location>
        <begin position="886"/>
        <end position="917"/>
    </location>
</feature>
<feature type="region of interest" description="Disordered" evidence="1">
    <location>
        <begin position="530"/>
        <end position="563"/>
    </location>
</feature>
<evidence type="ECO:0000313" key="2">
    <source>
        <dbReference type="EMBL" id="KIK96175.1"/>
    </source>
</evidence>
<sequence>MIEVSKKGTSRYGQEDLSSVKVLGLTAWKTSLQATRGVTGQNSRSKVQRRASGGMMFALSYYFHERWGCDEKAKPFFIIAVIVVAGSSCSSLLQARVRTSIPGPTWSLPVPGAVVHSSRPWRSSPLAGPAFSSLPSIISECSEDSHDELGGQSSQALEHAQSPSESSVVSHAPSLSGSGYTSGNASTLVQGDASTSSISLSASPTGTASSQGHSTIPTYRPQPARLSRSTGAVPTLGFFARSPSYTSELSPGNRTSISAQPALPPQARTNSYRHSRTTSLPSRSTSEQPYHSPIPLTYAPASSLPTSLPSSSTQAETHHSKQAPSTSRDPTSNWMSSSPFGPAATPKFSRLAMASPQVVMPLSAKEYRKRKARESYGNGKDDKLSAPQIRVSFADNVTKRSSMPLPQSLSDSPPVKPPRSTPAEVAPFSSAPPPLPESSQPQPARLPRPRPHSATPAVVPHPRNDPPSPPSVQSRLSSQTRSHLPIPRRSPSPPNPQLLSPKSSTNTFFSFAASSSEDEVAFPSKVVKHAAPNPASASSPNVDADPTAARPRRRKSYPDRRSGDVRLSLVDAMNRLSQEGPHNRLSVVSQTSSLNRLSVVSQASGNTLFYDFVQSQREESDGAQGGGQRAGEQPALRTQSLEDLASTLTRTGIEAVEREFENMHTVRVEVSPPPLGPRRRKLTKTRPAPARDVKQRAQERRTSFLPWVSRGQGDGKRGAEGKASGEEGRASATMECAGKGVGPMGVIPPSPPPDAGDPSHIEEVKETAHDISTLKGTAHGISMFKQHDDAPSIPPRKARRYTFQFIPAPSFHRAKRDKANSVPDTSKKGRKKGMKGIESGFGTDSTSTVTQGSQSTLVPSTLSSSSLDVSGSRSFRRFSAGIAFARSLGMGGGNSTPSLTTDGSTTTTSSSVPGTLHSFVRDPTAPFIARPSALKGSFADTSEDNSGGVVGRTHFCVRHHPRDRRPLSVMMETATEGEGVDSVDERVHGVDSERLHLPLRVMSRPGTSSSTATTATATSYASFSTAPASTRSSSPPSPSSSPSIAEEPLPNEKTVQGPIETVQVGPIETHPCALCGYPMPVPVELAKTPEENAPGKDIHPMFATPLVTISTSSALDAAPVRATGLRVGSEGAGPHTTETVRTGAKQSWDTAPATPRHRQANTQNNERKQESTWAAPTRLKRPRPQTAPPGTGDAALKFAEAIRARDVAAGIKAERELVGERAAKSGGGESKLKAVLRGWLGRA</sequence>
<reference evidence="3" key="2">
    <citation type="submission" date="2015-01" db="EMBL/GenBank/DDBJ databases">
        <title>Evolutionary Origins and Diversification of the Mycorrhizal Mutualists.</title>
        <authorList>
            <consortium name="DOE Joint Genome Institute"/>
            <consortium name="Mycorrhizal Genomics Consortium"/>
            <person name="Kohler A."/>
            <person name="Kuo A."/>
            <person name="Nagy L.G."/>
            <person name="Floudas D."/>
            <person name="Copeland A."/>
            <person name="Barry K.W."/>
            <person name="Cichocki N."/>
            <person name="Veneault-Fourrey C."/>
            <person name="LaButti K."/>
            <person name="Lindquist E.A."/>
            <person name="Lipzen A."/>
            <person name="Lundell T."/>
            <person name="Morin E."/>
            <person name="Murat C."/>
            <person name="Riley R."/>
            <person name="Ohm R."/>
            <person name="Sun H."/>
            <person name="Tunlid A."/>
            <person name="Henrissat B."/>
            <person name="Grigoriev I.V."/>
            <person name="Hibbett D.S."/>
            <person name="Martin F."/>
        </authorList>
    </citation>
    <scope>NUCLEOTIDE SEQUENCE [LARGE SCALE GENOMIC DNA]</scope>
    <source>
        <strain evidence="3">Ve08.2h10</strain>
    </source>
</reference>
<feature type="compositionally biased region" description="Low complexity" evidence="1">
    <location>
        <begin position="895"/>
        <end position="916"/>
    </location>
</feature>
<name>A0A0D0E9Y5_9AGAM</name>
<feature type="compositionally biased region" description="Low complexity" evidence="1">
    <location>
        <begin position="194"/>
        <end position="203"/>
    </location>
</feature>
<dbReference type="InParanoid" id="A0A0D0E9Y5"/>
<feature type="region of interest" description="Disordered" evidence="1">
    <location>
        <begin position="806"/>
        <end position="869"/>
    </location>
</feature>
<feature type="compositionally biased region" description="Low complexity" evidence="1">
    <location>
        <begin position="277"/>
        <end position="286"/>
    </location>
</feature>
<feature type="region of interest" description="Disordered" evidence="1">
    <location>
        <begin position="365"/>
        <end position="503"/>
    </location>
</feature>
<dbReference type="STRING" id="930991.A0A0D0E9Y5"/>
<feature type="compositionally biased region" description="Low complexity" evidence="1">
    <location>
        <begin position="299"/>
        <end position="313"/>
    </location>
</feature>
<feature type="region of interest" description="Disordered" evidence="1">
    <location>
        <begin position="1126"/>
        <end position="1192"/>
    </location>
</feature>
<feature type="compositionally biased region" description="Polar residues" evidence="1">
    <location>
        <begin position="399"/>
        <end position="411"/>
    </location>
</feature>
<feature type="region of interest" description="Disordered" evidence="1">
    <location>
        <begin position="617"/>
        <end position="637"/>
    </location>
</feature>